<feature type="transmembrane region" description="Helical" evidence="7">
    <location>
        <begin position="368"/>
        <end position="396"/>
    </location>
</feature>
<name>A0ABS3UVX9_9ACTN</name>
<dbReference type="Proteomes" id="UP000679690">
    <property type="component" value="Unassembled WGS sequence"/>
</dbReference>
<protein>
    <submittedName>
        <fullName evidence="8">Chromate efflux transporter</fullName>
    </submittedName>
</protein>
<evidence type="ECO:0000256" key="5">
    <source>
        <dbReference type="ARBA" id="ARBA00022989"/>
    </source>
</evidence>
<dbReference type="PIRSF" id="PIRSF004810">
    <property type="entry name" value="ChrA"/>
    <property type="match status" value="1"/>
</dbReference>
<keyword evidence="4 7" id="KW-0812">Transmembrane</keyword>
<dbReference type="PANTHER" id="PTHR33567">
    <property type="entry name" value="CHROMATE ION TRANSPORTER (EUROFUNG)"/>
    <property type="match status" value="1"/>
</dbReference>
<feature type="transmembrane region" description="Helical" evidence="7">
    <location>
        <begin position="298"/>
        <end position="318"/>
    </location>
</feature>
<feature type="transmembrane region" description="Helical" evidence="7">
    <location>
        <begin position="89"/>
        <end position="112"/>
    </location>
</feature>
<sequence length="461" mass="48065">MPEVTSGTGTRDVVPFREAVRAWFAISLQTFGGPAGQIAVMQRHLVDERRWIGQHRFLHALNYCMLLPGPEAQQLAIYVGWLLNGLRGGLVAGTLFVLPGMIALLALSAIYVGYGDTRVVTAIFAGLAPAVVAIVAQAVWRVGSRALNNPALIGFAVAAFGALAVFGVPFPIVIAVAALAAWLVHRYRPALVTGGGHGGGGTSDGPEPLISDDALHHDQPSARRGLTILAVGLLVWLLPVALVAAVTGVGSVFTQQGLFFSGTAVVTFGGAYAVLAFVAQRAVEHYAWLSAGDMVRGLALAETTPGPLIMVVQFVAFLGAYHHPGGLDPWAAGVIASLLTTWVTFVPCFLFILLGAPYVERLRGNTALSAALTGITAAVVGVIANLGLYFAVHTLFAETGTITAGPLNMQIPHLETIRWTPLAITVIASVLIFTVKWSVLRVLGVCALLGLAAGLAGLPGT</sequence>
<evidence type="ECO:0000256" key="6">
    <source>
        <dbReference type="ARBA" id="ARBA00023136"/>
    </source>
</evidence>
<feature type="transmembrane region" description="Helical" evidence="7">
    <location>
        <begin position="416"/>
        <end position="435"/>
    </location>
</feature>
<dbReference type="EMBL" id="JAGFNS010000030">
    <property type="protein sequence ID" value="MBO3742720.1"/>
    <property type="molecule type" value="Genomic_DNA"/>
</dbReference>
<feature type="transmembrane region" description="Helical" evidence="7">
    <location>
        <begin position="442"/>
        <end position="460"/>
    </location>
</feature>
<comment type="similarity">
    <text evidence="2">Belongs to the chromate ion transporter (CHR) (TC 2.A.51) family.</text>
</comment>
<evidence type="ECO:0000256" key="7">
    <source>
        <dbReference type="SAM" id="Phobius"/>
    </source>
</evidence>
<evidence type="ECO:0000256" key="4">
    <source>
        <dbReference type="ARBA" id="ARBA00022692"/>
    </source>
</evidence>
<comment type="caution">
    <text evidence="8">The sequence shown here is derived from an EMBL/GenBank/DDBJ whole genome shotgun (WGS) entry which is preliminary data.</text>
</comment>
<keyword evidence="9" id="KW-1185">Reference proteome</keyword>
<dbReference type="RefSeq" id="WP_208471911.1">
    <property type="nucleotide sequence ID" value="NZ_JAGFNS010000030.1"/>
</dbReference>
<dbReference type="InterPro" id="IPR003370">
    <property type="entry name" value="Chromate_transpt"/>
</dbReference>
<evidence type="ECO:0000313" key="9">
    <source>
        <dbReference type="Proteomes" id="UP000679690"/>
    </source>
</evidence>
<feature type="transmembrane region" description="Helical" evidence="7">
    <location>
        <begin position="119"/>
        <end position="140"/>
    </location>
</feature>
<organism evidence="8 9">
    <name type="scientific">Actinoplanes flavus</name>
    <dbReference type="NCBI Taxonomy" id="2820290"/>
    <lineage>
        <taxon>Bacteria</taxon>
        <taxon>Bacillati</taxon>
        <taxon>Actinomycetota</taxon>
        <taxon>Actinomycetes</taxon>
        <taxon>Micromonosporales</taxon>
        <taxon>Micromonosporaceae</taxon>
        <taxon>Actinoplanes</taxon>
    </lineage>
</organism>
<feature type="transmembrane region" description="Helical" evidence="7">
    <location>
        <begin position="330"/>
        <end position="356"/>
    </location>
</feature>
<feature type="transmembrane region" description="Helical" evidence="7">
    <location>
        <begin position="152"/>
        <end position="184"/>
    </location>
</feature>
<feature type="transmembrane region" description="Helical" evidence="7">
    <location>
        <begin position="226"/>
        <end position="246"/>
    </location>
</feature>
<dbReference type="NCBIfam" id="TIGR00937">
    <property type="entry name" value="2A51"/>
    <property type="match status" value="1"/>
</dbReference>
<keyword evidence="3" id="KW-1003">Cell membrane</keyword>
<keyword evidence="6 7" id="KW-0472">Membrane</keyword>
<dbReference type="InterPro" id="IPR014047">
    <property type="entry name" value="Chr_Tranpt_l_chain"/>
</dbReference>
<proteinExistence type="inferred from homology"/>
<comment type="subcellular location">
    <subcellularLocation>
        <location evidence="1">Cell membrane</location>
        <topology evidence="1">Multi-pass membrane protein</topology>
    </subcellularLocation>
</comment>
<evidence type="ECO:0000256" key="3">
    <source>
        <dbReference type="ARBA" id="ARBA00022475"/>
    </source>
</evidence>
<accession>A0ABS3UVX9</accession>
<reference evidence="8 9" key="1">
    <citation type="submission" date="2021-03" db="EMBL/GenBank/DDBJ databases">
        <title>Actinoplanes flavus sp. nov., a novel actinomycete isolated from Coconut Palm rhizosphere soil.</title>
        <authorList>
            <person name="Luo X."/>
        </authorList>
    </citation>
    <scope>NUCLEOTIDE SEQUENCE [LARGE SCALE GENOMIC DNA]</scope>
    <source>
        <strain evidence="8 9">NEAU-H7</strain>
    </source>
</reference>
<keyword evidence="5 7" id="KW-1133">Transmembrane helix</keyword>
<dbReference type="PANTHER" id="PTHR33567:SF3">
    <property type="entry name" value="CHROMATE ION TRANSPORTER (EUROFUNG)"/>
    <property type="match status" value="1"/>
</dbReference>
<evidence type="ECO:0000313" key="8">
    <source>
        <dbReference type="EMBL" id="MBO3742720.1"/>
    </source>
</evidence>
<evidence type="ECO:0000256" key="2">
    <source>
        <dbReference type="ARBA" id="ARBA00005262"/>
    </source>
</evidence>
<evidence type="ECO:0000256" key="1">
    <source>
        <dbReference type="ARBA" id="ARBA00004651"/>
    </source>
</evidence>
<dbReference type="Pfam" id="PF02417">
    <property type="entry name" value="Chromate_transp"/>
    <property type="match status" value="2"/>
</dbReference>
<feature type="transmembrane region" description="Helical" evidence="7">
    <location>
        <begin position="258"/>
        <end position="278"/>
    </location>
</feature>
<gene>
    <name evidence="8" type="primary">chrA</name>
    <name evidence="8" type="ORF">J5X75_34935</name>
</gene>